<dbReference type="InterPro" id="IPR051707">
    <property type="entry name" value="PI-Interact_SigTrans_Reg"/>
</dbReference>
<feature type="compositionally biased region" description="Polar residues" evidence="1">
    <location>
        <begin position="140"/>
        <end position="158"/>
    </location>
</feature>
<dbReference type="AlphaFoldDB" id="A0A151Z9W8"/>
<reference evidence="4 5" key="1">
    <citation type="submission" date="2015-12" db="EMBL/GenBank/DDBJ databases">
        <title>Dictyostelia acquired genes for synthesis and detection of signals that induce cell-type specialization by lateral gene transfer from prokaryotes.</title>
        <authorList>
            <person name="Gloeckner G."/>
            <person name="Schaap P."/>
        </authorList>
    </citation>
    <scope>NUCLEOTIDE SEQUENCE [LARGE SCALE GENOMIC DNA]</scope>
    <source>
        <strain evidence="4 5">TK</strain>
    </source>
</reference>
<dbReference type="EMBL" id="LODT01000037">
    <property type="protein sequence ID" value="KYQ90723.1"/>
    <property type="molecule type" value="Genomic_DNA"/>
</dbReference>
<dbReference type="FunFam" id="2.30.29.30:FF:000286">
    <property type="entry name" value="PH-protein kinase domain containing protein"/>
    <property type="match status" value="1"/>
</dbReference>
<dbReference type="PANTHER" id="PTHR14336">
    <property type="entry name" value="TANDEM PH DOMAIN CONTAINING PROTEIN"/>
    <property type="match status" value="1"/>
</dbReference>
<comment type="caution">
    <text evidence="4">The sequence shown here is derived from an EMBL/GenBank/DDBJ whole genome shotgun (WGS) entry which is preliminary data.</text>
</comment>
<dbReference type="PROSITE" id="PS50003">
    <property type="entry name" value="PH_DOMAIN"/>
    <property type="match status" value="1"/>
</dbReference>
<sequence length="277" mass="31830">MTNNTLKDSNGHLQKKILKEGSINKQGGRIKTWKRRWCILNEEGLHYYKSQNSIEKGSISIDSIMSVETDDKPQSKKKHCFKVVTVERNYRICATDGQDRDEWVQSISKLLKPKQINLKNSVNNIGGQLKSSTGSVDINRSFDTIGDDQSSTGSTPPSSFLEKPSRTVHITPTMMALKEKFNLNTFSSELNRKKDLLSQEETERLLEILNHQIVNEVEKQTADRLKEIQLIKNQLNKLREQEINLIQEKYATKRLEVLNEINKRSQTLNSQQSSNKK</sequence>
<feature type="domain" description="SARAH" evidence="3">
    <location>
        <begin position="217"/>
        <end position="264"/>
    </location>
</feature>
<dbReference type="InterPro" id="IPR011993">
    <property type="entry name" value="PH-like_dom_sf"/>
</dbReference>
<feature type="region of interest" description="Disordered" evidence="1">
    <location>
        <begin position="140"/>
        <end position="165"/>
    </location>
</feature>
<dbReference type="InterPro" id="IPR011524">
    <property type="entry name" value="SARAH_dom"/>
</dbReference>
<accession>A0A151Z9W8</accession>
<keyword evidence="5" id="KW-1185">Reference proteome</keyword>
<organism evidence="4 5">
    <name type="scientific">Tieghemostelium lacteum</name>
    <name type="common">Slime mold</name>
    <name type="synonym">Dictyostelium lacteum</name>
    <dbReference type="NCBI Taxonomy" id="361077"/>
    <lineage>
        <taxon>Eukaryota</taxon>
        <taxon>Amoebozoa</taxon>
        <taxon>Evosea</taxon>
        <taxon>Eumycetozoa</taxon>
        <taxon>Dictyostelia</taxon>
        <taxon>Dictyosteliales</taxon>
        <taxon>Raperosteliaceae</taxon>
        <taxon>Tieghemostelium</taxon>
    </lineage>
</organism>
<dbReference type="Pfam" id="PF00169">
    <property type="entry name" value="PH"/>
    <property type="match status" value="1"/>
</dbReference>
<feature type="domain" description="PH" evidence="2">
    <location>
        <begin position="16"/>
        <end position="112"/>
    </location>
</feature>
<gene>
    <name evidence="4" type="ORF">DLAC_09360</name>
</gene>
<dbReference type="OrthoDB" id="185175at2759"/>
<dbReference type="InParanoid" id="A0A151Z9W8"/>
<evidence type="ECO:0008006" key="6">
    <source>
        <dbReference type="Google" id="ProtNLM"/>
    </source>
</evidence>
<dbReference type="OMA" id="YRICATD"/>
<evidence type="ECO:0000259" key="3">
    <source>
        <dbReference type="PROSITE" id="PS50951"/>
    </source>
</evidence>
<evidence type="ECO:0000313" key="4">
    <source>
        <dbReference type="EMBL" id="KYQ90723.1"/>
    </source>
</evidence>
<dbReference type="SUPFAM" id="SSF50729">
    <property type="entry name" value="PH domain-like"/>
    <property type="match status" value="1"/>
</dbReference>
<dbReference type="GO" id="GO:0007165">
    <property type="term" value="P:signal transduction"/>
    <property type="evidence" value="ECO:0007669"/>
    <property type="project" value="InterPro"/>
</dbReference>
<dbReference type="SMART" id="SM00233">
    <property type="entry name" value="PH"/>
    <property type="match status" value="1"/>
</dbReference>
<dbReference type="Gene3D" id="2.30.29.30">
    <property type="entry name" value="Pleckstrin-homology domain (PH domain)/Phosphotyrosine-binding domain (PTB)"/>
    <property type="match status" value="1"/>
</dbReference>
<proteinExistence type="predicted"/>
<dbReference type="Proteomes" id="UP000076078">
    <property type="component" value="Unassembled WGS sequence"/>
</dbReference>
<name>A0A151Z9W8_TIELA</name>
<evidence type="ECO:0000313" key="5">
    <source>
        <dbReference type="Proteomes" id="UP000076078"/>
    </source>
</evidence>
<protein>
    <recommendedName>
        <fullName evidence="6">PH domain-containing protein</fullName>
    </recommendedName>
</protein>
<dbReference type="PANTHER" id="PTHR14336:SF15">
    <property type="entry name" value="DUAL ADAPTER FOR PHOSPHOTYROSINE AND 3-PHOSPHOTYROSINE AND 3-PHOSPHOINOSITIDE"/>
    <property type="match status" value="1"/>
</dbReference>
<evidence type="ECO:0000256" key="1">
    <source>
        <dbReference type="SAM" id="MobiDB-lite"/>
    </source>
</evidence>
<dbReference type="GO" id="GO:0005547">
    <property type="term" value="F:phosphatidylinositol-3,4,5-trisphosphate binding"/>
    <property type="evidence" value="ECO:0007669"/>
    <property type="project" value="UniProtKB-ARBA"/>
</dbReference>
<dbReference type="InterPro" id="IPR001849">
    <property type="entry name" value="PH_domain"/>
</dbReference>
<evidence type="ECO:0000259" key="2">
    <source>
        <dbReference type="PROSITE" id="PS50003"/>
    </source>
</evidence>
<dbReference type="PROSITE" id="PS50951">
    <property type="entry name" value="SARAH"/>
    <property type="match status" value="1"/>
</dbReference>